<dbReference type="EMBL" id="JASBWR010000034">
    <property type="protein sequence ID" value="KAJ9105571.1"/>
    <property type="molecule type" value="Genomic_DNA"/>
</dbReference>
<keyword evidence="2" id="KW-1185">Reference proteome</keyword>
<comment type="caution">
    <text evidence="1">The sequence shown here is derived from an EMBL/GenBank/DDBJ whole genome shotgun (WGS) entry which is preliminary data.</text>
</comment>
<organism evidence="1 2">
    <name type="scientific">Naganishia cerealis</name>
    <dbReference type="NCBI Taxonomy" id="610337"/>
    <lineage>
        <taxon>Eukaryota</taxon>
        <taxon>Fungi</taxon>
        <taxon>Dikarya</taxon>
        <taxon>Basidiomycota</taxon>
        <taxon>Agaricomycotina</taxon>
        <taxon>Tremellomycetes</taxon>
        <taxon>Filobasidiales</taxon>
        <taxon>Filobasidiaceae</taxon>
        <taxon>Naganishia</taxon>
    </lineage>
</organism>
<name>A0ACC2W3D2_9TREE</name>
<reference evidence="1" key="1">
    <citation type="submission" date="2023-04" db="EMBL/GenBank/DDBJ databases">
        <title>Draft Genome sequencing of Naganishia species isolated from polar environments using Oxford Nanopore Technology.</title>
        <authorList>
            <person name="Leo P."/>
            <person name="Venkateswaran K."/>
        </authorList>
    </citation>
    <scope>NUCLEOTIDE SEQUENCE</scope>
    <source>
        <strain evidence="1">MNA-CCFEE 5261</strain>
    </source>
</reference>
<accession>A0ACC2W3D2</accession>
<evidence type="ECO:0000313" key="1">
    <source>
        <dbReference type="EMBL" id="KAJ9105571.1"/>
    </source>
</evidence>
<dbReference type="Proteomes" id="UP001241377">
    <property type="component" value="Unassembled WGS sequence"/>
</dbReference>
<sequence>MPNAGQGLRQAHEEEELTLENEMWLLLILGGIEVCCGSIAKWNKRLPYIRNLMWRLEASLPSSNANSMSSVHMSLALNCIYHDITGSLATTRDPGIPLRVYETFIRGSLAEPDVYMGASATVYQVYAEIAILAARVSVMDGMDPTADTQYDIRDILLSIHSCAGKIDTLDVHPNVVRVVDDSQEDAYDNHHLVLAFHMHKLAARLLLRQTCLRCAPVDLESRLLCARLLFAIQPVLNTPSEAQILLPLFLVGVDAITPEQRGQVRQFFKSTRQRTGCDNAHAVYALLKRVWAMNPEGKVWIDWRAMAEQSEAVISFA</sequence>
<protein>
    <submittedName>
        <fullName evidence="1">Uncharacterized protein</fullName>
    </submittedName>
</protein>
<evidence type="ECO:0000313" key="2">
    <source>
        <dbReference type="Proteomes" id="UP001241377"/>
    </source>
</evidence>
<proteinExistence type="predicted"/>
<gene>
    <name evidence="1" type="ORF">QFC19_003553</name>
</gene>